<accession>A0A8S1L0R7</accession>
<protein>
    <submittedName>
        <fullName evidence="1">Uncharacterized protein</fullName>
    </submittedName>
</protein>
<dbReference type="EMBL" id="CAJJDM010000029">
    <property type="protein sequence ID" value="CAD8060441.1"/>
    <property type="molecule type" value="Genomic_DNA"/>
</dbReference>
<organism evidence="1 2">
    <name type="scientific">Paramecium primaurelia</name>
    <dbReference type="NCBI Taxonomy" id="5886"/>
    <lineage>
        <taxon>Eukaryota</taxon>
        <taxon>Sar</taxon>
        <taxon>Alveolata</taxon>
        <taxon>Ciliophora</taxon>
        <taxon>Intramacronucleata</taxon>
        <taxon>Oligohymenophorea</taxon>
        <taxon>Peniculida</taxon>
        <taxon>Parameciidae</taxon>
        <taxon>Paramecium</taxon>
    </lineage>
</organism>
<dbReference type="AlphaFoldDB" id="A0A8S1L0R7"/>
<keyword evidence="2" id="KW-1185">Reference proteome</keyword>
<evidence type="ECO:0000313" key="2">
    <source>
        <dbReference type="Proteomes" id="UP000688137"/>
    </source>
</evidence>
<gene>
    <name evidence="1" type="ORF">PPRIM_AZ9-3.1.T0300136</name>
</gene>
<proteinExistence type="predicted"/>
<reference evidence="1" key="1">
    <citation type="submission" date="2021-01" db="EMBL/GenBank/DDBJ databases">
        <authorList>
            <consortium name="Genoscope - CEA"/>
            <person name="William W."/>
        </authorList>
    </citation>
    <scope>NUCLEOTIDE SEQUENCE</scope>
</reference>
<name>A0A8S1L0R7_PARPR</name>
<comment type="caution">
    <text evidence="1">The sequence shown here is derived from an EMBL/GenBank/DDBJ whole genome shotgun (WGS) entry which is preliminary data.</text>
</comment>
<evidence type="ECO:0000313" key="1">
    <source>
        <dbReference type="EMBL" id="CAD8060441.1"/>
    </source>
</evidence>
<dbReference type="Proteomes" id="UP000688137">
    <property type="component" value="Unassembled WGS sequence"/>
</dbReference>
<sequence>MTLILHFYHVQMSFTFNRQFSYGERCCKTCNGRNLKRN</sequence>